<keyword evidence="3" id="KW-0418">Kinase</keyword>
<dbReference type="Pfam" id="PF04791">
    <property type="entry name" value="LMBR1"/>
    <property type="match status" value="1"/>
</dbReference>
<keyword evidence="11" id="KW-0472">Membrane</keyword>
<evidence type="ECO:0000256" key="7">
    <source>
        <dbReference type="ARBA" id="ARBA00049014"/>
    </source>
</evidence>
<evidence type="ECO:0000259" key="12">
    <source>
        <dbReference type="PROSITE" id="PS50011"/>
    </source>
</evidence>
<reference evidence="13 14" key="1">
    <citation type="submission" date="2008-07" db="EMBL/GenBank/DDBJ databases">
        <authorList>
            <person name="El-Sayed N."/>
            <person name="Caler E."/>
            <person name="Inman J."/>
            <person name="Amedeo P."/>
            <person name="Hass B."/>
            <person name="Wortman J."/>
        </authorList>
    </citation>
    <scope>NUCLEOTIDE SEQUENCE [LARGE SCALE GENOMIC DNA]</scope>
    <source>
        <strain evidence="14">ATCC 50983 / TXsc</strain>
    </source>
</reference>
<dbReference type="AlphaFoldDB" id="C5L569"/>
<proteinExistence type="inferred from homology"/>
<keyword evidence="2 10" id="KW-0547">Nucleotide-binding</keyword>
<dbReference type="PROSITE" id="PS00107">
    <property type="entry name" value="PROTEIN_KINASE_ATP"/>
    <property type="match status" value="1"/>
</dbReference>
<evidence type="ECO:0000256" key="3">
    <source>
        <dbReference type="ARBA" id="ARBA00022777"/>
    </source>
</evidence>
<feature type="transmembrane region" description="Helical" evidence="11">
    <location>
        <begin position="18"/>
        <end position="37"/>
    </location>
</feature>
<keyword evidence="14" id="KW-1185">Reference proteome</keyword>
<dbReference type="InterPro" id="IPR011009">
    <property type="entry name" value="Kinase-like_dom_sf"/>
</dbReference>
<dbReference type="PANTHER" id="PTHR48013:SF9">
    <property type="entry name" value="DUAL SPECIFICITY MITOGEN-ACTIVATED PROTEIN KINASE KINASE 5"/>
    <property type="match status" value="1"/>
</dbReference>
<dbReference type="RefSeq" id="XP_002776312.1">
    <property type="nucleotide sequence ID" value="XM_002776266.1"/>
</dbReference>
<evidence type="ECO:0000313" key="14">
    <source>
        <dbReference type="Proteomes" id="UP000007800"/>
    </source>
</evidence>
<evidence type="ECO:0000313" key="13">
    <source>
        <dbReference type="EMBL" id="EER08128.1"/>
    </source>
</evidence>
<dbReference type="InterPro" id="IPR017441">
    <property type="entry name" value="Protein_kinase_ATP_BS"/>
</dbReference>
<organism evidence="14">
    <name type="scientific">Perkinsus marinus (strain ATCC 50983 / TXsc)</name>
    <dbReference type="NCBI Taxonomy" id="423536"/>
    <lineage>
        <taxon>Eukaryota</taxon>
        <taxon>Sar</taxon>
        <taxon>Alveolata</taxon>
        <taxon>Perkinsozoa</taxon>
        <taxon>Perkinsea</taxon>
        <taxon>Perkinsida</taxon>
        <taxon>Perkinsidae</taxon>
        <taxon>Perkinsus</taxon>
    </lineage>
</organism>
<evidence type="ECO:0000256" key="4">
    <source>
        <dbReference type="ARBA" id="ARBA00022840"/>
    </source>
</evidence>
<dbReference type="Gene3D" id="3.30.200.20">
    <property type="entry name" value="Phosphorylase Kinase, domain 1"/>
    <property type="match status" value="1"/>
</dbReference>
<dbReference type="EMBL" id="GG679213">
    <property type="protein sequence ID" value="EER08128.1"/>
    <property type="molecule type" value="Genomic_DNA"/>
</dbReference>
<dbReference type="GeneID" id="9064291"/>
<dbReference type="SUPFAM" id="SSF56112">
    <property type="entry name" value="Protein kinase-like (PK-like)"/>
    <property type="match status" value="1"/>
</dbReference>
<evidence type="ECO:0000256" key="9">
    <source>
        <dbReference type="ARBA" id="ARBA00051693"/>
    </source>
</evidence>
<feature type="domain" description="Protein kinase" evidence="12">
    <location>
        <begin position="241"/>
        <end position="498"/>
    </location>
</feature>
<evidence type="ECO:0000256" key="6">
    <source>
        <dbReference type="ARBA" id="ARBA00038999"/>
    </source>
</evidence>
<feature type="transmembrane region" description="Helical" evidence="11">
    <location>
        <begin position="49"/>
        <end position="71"/>
    </location>
</feature>
<comment type="similarity">
    <text evidence="5">Belongs to the protein kinase superfamily. STE Ser/Thr protein kinase family. MAP kinase kinase subfamily.</text>
</comment>
<dbReference type="OrthoDB" id="10252354at2759"/>
<evidence type="ECO:0000256" key="1">
    <source>
        <dbReference type="ARBA" id="ARBA00022679"/>
    </source>
</evidence>
<accession>C5L569</accession>
<dbReference type="PANTHER" id="PTHR48013">
    <property type="entry name" value="DUAL SPECIFICITY MITOGEN-ACTIVATED PROTEIN KINASE KINASE 5-RELATED"/>
    <property type="match status" value="1"/>
</dbReference>
<comment type="catalytic activity">
    <reaction evidence="8">
        <text>L-threonyl-[protein] + ATP = O-phospho-L-threonyl-[protein] + ADP + H(+)</text>
        <dbReference type="Rhea" id="RHEA:46608"/>
        <dbReference type="Rhea" id="RHEA-COMP:11060"/>
        <dbReference type="Rhea" id="RHEA-COMP:11605"/>
        <dbReference type="ChEBI" id="CHEBI:15378"/>
        <dbReference type="ChEBI" id="CHEBI:30013"/>
        <dbReference type="ChEBI" id="CHEBI:30616"/>
        <dbReference type="ChEBI" id="CHEBI:61977"/>
        <dbReference type="ChEBI" id="CHEBI:456216"/>
        <dbReference type="EC" id="2.7.12.2"/>
    </reaction>
</comment>
<comment type="catalytic activity">
    <reaction evidence="7">
        <text>L-seryl-[protein] + ATP = O-phospho-L-seryl-[protein] + ADP + H(+)</text>
        <dbReference type="Rhea" id="RHEA:17989"/>
        <dbReference type="Rhea" id="RHEA-COMP:9863"/>
        <dbReference type="Rhea" id="RHEA-COMP:11604"/>
        <dbReference type="ChEBI" id="CHEBI:15378"/>
        <dbReference type="ChEBI" id="CHEBI:29999"/>
        <dbReference type="ChEBI" id="CHEBI:30616"/>
        <dbReference type="ChEBI" id="CHEBI:83421"/>
        <dbReference type="ChEBI" id="CHEBI:456216"/>
        <dbReference type="EC" id="2.7.12.2"/>
    </reaction>
</comment>
<dbReference type="InterPro" id="IPR006876">
    <property type="entry name" value="LMBR1-like_membr_prot"/>
</dbReference>
<evidence type="ECO:0000256" key="2">
    <source>
        <dbReference type="ARBA" id="ARBA00022741"/>
    </source>
</evidence>
<keyword evidence="11" id="KW-0812">Transmembrane</keyword>
<keyword evidence="1" id="KW-0808">Transferase</keyword>
<dbReference type="InParanoid" id="C5L569"/>
<name>C5L569_PERM5</name>
<dbReference type="Pfam" id="PF00069">
    <property type="entry name" value="Pkinase"/>
    <property type="match status" value="1"/>
</dbReference>
<dbReference type="GO" id="GO:0004708">
    <property type="term" value="F:MAP kinase kinase activity"/>
    <property type="evidence" value="ECO:0007669"/>
    <property type="project" value="UniProtKB-EC"/>
</dbReference>
<protein>
    <recommendedName>
        <fullName evidence="6">mitogen-activated protein kinase kinase</fullName>
        <ecNumber evidence="6">2.7.12.2</ecNumber>
    </recommendedName>
</protein>
<evidence type="ECO:0000256" key="11">
    <source>
        <dbReference type="SAM" id="Phobius"/>
    </source>
</evidence>
<dbReference type="GO" id="GO:0005524">
    <property type="term" value="F:ATP binding"/>
    <property type="evidence" value="ECO:0007669"/>
    <property type="project" value="UniProtKB-UniRule"/>
</dbReference>
<dbReference type="EC" id="2.7.12.2" evidence="6"/>
<comment type="catalytic activity">
    <reaction evidence="9">
        <text>L-tyrosyl-[protein] + ATP = O-phospho-L-tyrosyl-[protein] + ADP + H(+)</text>
        <dbReference type="Rhea" id="RHEA:10596"/>
        <dbReference type="Rhea" id="RHEA-COMP:10136"/>
        <dbReference type="Rhea" id="RHEA-COMP:20101"/>
        <dbReference type="ChEBI" id="CHEBI:15378"/>
        <dbReference type="ChEBI" id="CHEBI:30616"/>
        <dbReference type="ChEBI" id="CHEBI:46858"/>
        <dbReference type="ChEBI" id="CHEBI:61978"/>
        <dbReference type="ChEBI" id="CHEBI:456216"/>
        <dbReference type="EC" id="2.7.12.2"/>
    </reaction>
</comment>
<gene>
    <name evidence="13" type="ORF">Pmar_PMAR014892</name>
</gene>
<dbReference type="PROSITE" id="PS50011">
    <property type="entry name" value="PROTEIN_KINASE_DOM"/>
    <property type="match status" value="1"/>
</dbReference>
<dbReference type="TCDB" id="8.A.104.1.6">
    <property type="family name" value="the 5'-amp-activated protein kinase (ampk) family"/>
</dbReference>
<dbReference type="InterPro" id="IPR000719">
    <property type="entry name" value="Prot_kinase_dom"/>
</dbReference>
<dbReference type="Proteomes" id="UP000007800">
    <property type="component" value="Unassembled WGS sequence"/>
</dbReference>
<keyword evidence="11" id="KW-1133">Transmembrane helix</keyword>
<dbReference type="Gene3D" id="1.10.510.10">
    <property type="entry name" value="Transferase(Phosphotransferase) domain 1"/>
    <property type="match status" value="1"/>
</dbReference>
<sequence length="886" mass="97838">MLEYESVHSIKKALRNNAIWYLAYACAGLLILAYLWYMQRLGLQGILGFIYAASNAWGLVLVTLLLGYGLVAVPQWLHVLSYDKRHMEAIYAQVVSAEDARLSAKFDLMDVFNLYRDQERESGQGASKQLCISAVVCLDDDSTGLPTCVQLPQAIADFGFLHVLRSDVRNSDIHGSSNRPRICHLLPFASFGKSLGIDYTTVMTDSEGVMHHEATGLCIGACGLANPSHSFIVDPRDIEIDDSEKPLGRGTSGIVIKGVHKSSGLLLAIKSVRTEDKERRDQVMNDLRGLLRAQSCEYLVRLYAAYSTPNSAFVNIAMELMDRGSLRDVTKHVPNRTWPETKATLVIWQIIQALKFLHSNHSLHRDIKPENILLCSDGHVKLADFGISKDLSSTYGICSTFVGTALYMSPERAAGEEYTYSADIWSLGVVAFELLTGTNPFSISRGFIELYDSLCHRPEPRLNKSRFTSGACGFVTHTLARDPLQRPSASELLRNEWLAPVVSAGAQECSDELAAWLSTLKFLEIEDDRANMINKLGSLLHSFVPSYIEVLGYGPLGLFTELTGFSYAPVERNTLVLIQAALLSLQEKHSDIKASAVLFDAHLLHSSIPLGDMKVLYSYIVSTSIIGFRSDAPTSMVSAMKLCEPPYNGIAENASSFCRTNHVTEDMAEGEAGIFLFGPGASSTDHGVTPIVHLPSLGKGRLVALLYHGLMFVFIIDIVQKETDSELFASLQRWVAESKSVSQVAQLVRQQFSQAMSLTDEYKFAYANNVNRALRVSNDGSSSLNDEAPMALIGNESSPEDLVLFSTLRQVLVHGEEYLDAAGLPKGSRCREICYKSPGNGWACAKVSPLNREFYLLLAKPAMPLVRCQEECERFARMHLSNIFTM</sequence>
<evidence type="ECO:0000256" key="8">
    <source>
        <dbReference type="ARBA" id="ARBA00049299"/>
    </source>
</evidence>
<keyword evidence="4 10" id="KW-0067">ATP-binding</keyword>
<evidence type="ECO:0000256" key="5">
    <source>
        <dbReference type="ARBA" id="ARBA00038035"/>
    </source>
</evidence>
<evidence type="ECO:0000256" key="10">
    <source>
        <dbReference type="PROSITE-ProRule" id="PRU10141"/>
    </source>
</evidence>
<dbReference type="SMART" id="SM00220">
    <property type="entry name" value="S_TKc"/>
    <property type="match status" value="1"/>
</dbReference>
<feature type="binding site" evidence="10">
    <location>
        <position position="270"/>
    </location>
    <ligand>
        <name>ATP</name>
        <dbReference type="ChEBI" id="CHEBI:30616"/>
    </ligand>
</feature>